<dbReference type="SUPFAM" id="SSF46894">
    <property type="entry name" value="C-terminal effector domain of the bipartite response regulators"/>
    <property type="match status" value="1"/>
</dbReference>
<dbReference type="RefSeq" id="WP_386343158.1">
    <property type="nucleotide sequence ID" value="NZ_JBHSFG010000029.1"/>
</dbReference>
<accession>A0ABV8YMQ9</accession>
<dbReference type="InterPro" id="IPR036388">
    <property type="entry name" value="WH-like_DNA-bd_sf"/>
</dbReference>
<dbReference type="SMART" id="SM00382">
    <property type="entry name" value="AAA"/>
    <property type="match status" value="1"/>
</dbReference>
<protein>
    <submittedName>
        <fullName evidence="6">LuxR C-terminal-related transcriptional regulator</fullName>
    </submittedName>
</protein>
<dbReference type="PANTHER" id="PTHR43214">
    <property type="entry name" value="TWO-COMPONENT RESPONSE REGULATOR"/>
    <property type="match status" value="1"/>
</dbReference>
<comment type="caution">
    <text evidence="6">The sequence shown here is derived from an EMBL/GenBank/DDBJ whole genome shotgun (WGS) entry which is preliminary data.</text>
</comment>
<dbReference type="Pfam" id="PF25873">
    <property type="entry name" value="WHD_MalT"/>
    <property type="match status" value="1"/>
</dbReference>
<keyword evidence="1" id="KW-0805">Transcription regulation</keyword>
<evidence type="ECO:0000256" key="3">
    <source>
        <dbReference type="ARBA" id="ARBA00023163"/>
    </source>
</evidence>
<dbReference type="InterPro" id="IPR003593">
    <property type="entry name" value="AAA+_ATPase"/>
</dbReference>
<dbReference type="PANTHER" id="PTHR43214:SF41">
    <property type="entry name" value="NITRATE_NITRITE RESPONSE REGULATOR PROTEIN NARP"/>
    <property type="match status" value="1"/>
</dbReference>
<evidence type="ECO:0000256" key="2">
    <source>
        <dbReference type="ARBA" id="ARBA00023125"/>
    </source>
</evidence>
<dbReference type="InterPro" id="IPR016032">
    <property type="entry name" value="Sig_transdc_resp-reg_C-effctor"/>
</dbReference>
<dbReference type="Gene3D" id="3.40.50.300">
    <property type="entry name" value="P-loop containing nucleotide triphosphate hydrolases"/>
    <property type="match status" value="1"/>
</dbReference>
<dbReference type="SUPFAM" id="SSF52540">
    <property type="entry name" value="P-loop containing nucleoside triphosphate hydrolases"/>
    <property type="match status" value="1"/>
</dbReference>
<keyword evidence="2" id="KW-0238">DNA-binding</keyword>
<dbReference type="Pfam" id="PF17874">
    <property type="entry name" value="TPR_MalT"/>
    <property type="match status" value="1"/>
</dbReference>
<evidence type="ECO:0000313" key="7">
    <source>
        <dbReference type="Proteomes" id="UP001596012"/>
    </source>
</evidence>
<reference evidence="7" key="1">
    <citation type="journal article" date="2019" name="Int. J. Syst. Evol. Microbiol.">
        <title>The Global Catalogue of Microorganisms (GCM) 10K type strain sequencing project: providing services to taxonomists for standard genome sequencing and annotation.</title>
        <authorList>
            <consortium name="The Broad Institute Genomics Platform"/>
            <consortium name="The Broad Institute Genome Sequencing Center for Infectious Disease"/>
            <person name="Wu L."/>
            <person name="Ma J."/>
        </authorList>
    </citation>
    <scope>NUCLEOTIDE SEQUENCE [LARGE SCALE GENOMIC DNA]</scope>
    <source>
        <strain evidence="7">DT43</strain>
    </source>
</reference>
<dbReference type="Pfam" id="PF13191">
    <property type="entry name" value="AAA_16"/>
    <property type="match status" value="1"/>
</dbReference>
<feature type="compositionally biased region" description="Basic and acidic residues" evidence="4">
    <location>
        <begin position="14"/>
        <end position="24"/>
    </location>
</feature>
<dbReference type="CDD" id="cd06170">
    <property type="entry name" value="LuxR_C_like"/>
    <property type="match status" value="1"/>
</dbReference>
<dbReference type="InterPro" id="IPR059106">
    <property type="entry name" value="WHD_MalT"/>
</dbReference>
<dbReference type="Pfam" id="PF00196">
    <property type="entry name" value="GerE"/>
    <property type="match status" value="1"/>
</dbReference>
<dbReference type="InterPro" id="IPR027417">
    <property type="entry name" value="P-loop_NTPase"/>
</dbReference>
<organism evidence="6 7">
    <name type="scientific">Streptomyces xiangluensis</name>
    <dbReference type="NCBI Taxonomy" id="2665720"/>
    <lineage>
        <taxon>Bacteria</taxon>
        <taxon>Bacillati</taxon>
        <taxon>Actinomycetota</taxon>
        <taxon>Actinomycetes</taxon>
        <taxon>Kitasatosporales</taxon>
        <taxon>Streptomycetaceae</taxon>
        <taxon>Streptomyces</taxon>
    </lineage>
</organism>
<dbReference type="PROSITE" id="PS50043">
    <property type="entry name" value="HTH_LUXR_2"/>
    <property type="match status" value="1"/>
</dbReference>
<dbReference type="InterPro" id="IPR041617">
    <property type="entry name" value="TPR_MalT"/>
</dbReference>
<name>A0ABV8YMQ9_9ACTN</name>
<dbReference type="PRINTS" id="PR00038">
    <property type="entry name" value="HTHLUXR"/>
</dbReference>
<gene>
    <name evidence="6" type="ORF">ACFPH6_18910</name>
</gene>
<evidence type="ECO:0000256" key="1">
    <source>
        <dbReference type="ARBA" id="ARBA00023015"/>
    </source>
</evidence>
<keyword evidence="3" id="KW-0804">Transcription</keyword>
<dbReference type="EMBL" id="JBHSFG010000029">
    <property type="protein sequence ID" value="MFC4466572.1"/>
    <property type="molecule type" value="Genomic_DNA"/>
</dbReference>
<dbReference type="InterPro" id="IPR011990">
    <property type="entry name" value="TPR-like_helical_dom_sf"/>
</dbReference>
<dbReference type="InterPro" id="IPR041664">
    <property type="entry name" value="AAA_16"/>
</dbReference>
<evidence type="ECO:0000259" key="5">
    <source>
        <dbReference type="PROSITE" id="PS50043"/>
    </source>
</evidence>
<sequence>MPRSTASAAWDSGGEPRDTRDNRTSENVPASGHGGADALRGPTGDPLLAAKFAIPAVPRTLVRRQRLLDRLTTGTAGPLTLITGPAGAGKTTLAASWVAEGSAPGPVVWLTAEHEDRAPGVFWSYVLEALRHHQVELPEDPDRPGSAEFVEYSMLARLASGLAHQHRPIVFVLDGLDQVPVREVASALDFVLSHAGPSLRLVVISRVDPLLPLHRYRAQGRICEIRSAHLAFTRQEAAALLRGHGLDSCEESVDVLTARTGGWAAGLRLCALEMQRADDPNGFARSFAASQSAVADYLLAEVLDTQPEATRDLLMRASILDRVHPDLANTLTGREDAEWILAGLTRAGAFVESIAGTRWCRFHPLFAEVLRTHLRHHHPGLEPRLRRRAAAWLAGHDRLTEALEQAAAAEDWEWATARVVDHLEIGRLLTGPEAHRLENCFAGMPRDLPGTASALVAGACAASQYDLAGCRAHLDRAEEHIRTEQAQPSPETQLALALLRLLSSPGTDREGGCDAVQEADRTLDLAGHVPPSRRVQHPEIEALRRYGLARGLLLTGHLGAARTAFAAAADGCTGATDVVRHHSLGQLALLESLRGELNEAEEHARFALATARNRSVPPARQSGIGHLALAAVALERGDLRGARHHLDLASECPDAEHDPGTRTEMLVLRSRWNLAQGRWRAALAAIGAPEVRPPTLPPWPSQRIALANSAIQLARGDPAAAITALHGAGPDTSAHVIALARAHLASGDPNRTLGLLPPPDDQRDAGLAQRVDILLIRAHAALLAKDTETAHSTLGEALTAARPETLRRPFLEAGPWVRHLLELRPETALRHAWLTARLAAVNGTFPADRLPADGSPSAPLVVEQLSDRERQVLQHCAQVMSTEEIAGAMCLSVNTVKTHLRSIYRKLVVSRRGEAVRRARELGLLF</sequence>
<feature type="domain" description="HTH luxR-type" evidence="5">
    <location>
        <begin position="856"/>
        <end position="923"/>
    </location>
</feature>
<keyword evidence="7" id="KW-1185">Reference proteome</keyword>
<evidence type="ECO:0000256" key="4">
    <source>
        <dbReference type="SAM" id="MobiDB-lite"/>
    </source>
</evidence>
<dbReference type="InterPro" id="IPR039420">
    <property type="entry name" value="WalR-like"/>
</dbReference>
<dbReference type="Proteomes" id="UP001596012">
    <property type="component" value="Unassembled WGS sequence"/>
</dbReference>
<dbReference type="SUPFAM" id="SSF48452">
    <property type="entry name" value="TPR-like"/>
    <property type="match status" value="1"/>
</dbReference>
<proteinExistence type="predicted"/>
<feature type="region of interest" description="Disordered" evidence="4">
    <location>
        <begin position="1"/>
        <end position="42"/>
    </location>
</feature>
<dbReference type="SMART" id="SM00421">
    <property type="entry name" value="HTH_LUXR"/>
    <property type="match status" value="1"/>
</dbReference>
<dbReference type="Gene3D" id="1.25.40.10">
    <property type="entry name" value="Tetratricopeptide repeat domain"/>
    <property type="match status" value="1"/>
</dbReference>
<dbReference type="Gene3D" id="1.10.10.10">
    <property type="entry name" value="Winged helix-like DNA-binding domain superfamily/Winged helix DNA-binding domain"/>
    <property type="match status" value="1"/>
</dbReference>
<evidence type="ECO:0000313" key="6">
    <source>
        <dbReference type="EMBL" id="MFC4466572.1"/>
    </source>
</evidence>
<dbReference type="InterPro" id="IPR000792">
    <property type="entry name" value="Tscrpt_reg_LuxR_C"/>
</dbReference>